<name>A0A7W6H8I4_9HYPH</name>
<dbReference type="EMBL" id="JACIEK010000023">
    <property type="protein sequence ID" value="MBB4000580.1"/>
    <property type="molecule type" value="Genomic_DNA"/>
</dbReference>
<evidence type="ECO:0000259" key="13">
    <source>
        <dbReference type="Pfam" id="PF02223"/>
    </source>
</evidence>
<dbReference type="GO" id="GO:0005524">
    <property type="term" value="F:ATP binding"/>
    <property type="evidence" value="ECO:0007669"/>
    <property type="project" value="UniProtKB-UniRule"/>
</dbReference>
<dbReference type="GO" id="GO:0006235">
    <property type="term" value="P:dTTP biosynthetic process"/>
    <property type="evidence" value="ECO:0007669"/>
    <property type="project" value="UniProtKB-UniRule"/>
</dbReference>
<evidence type="ECO:0000313" key="14">
    <source>
        <dbReference type="EMBL" id="MBB4000580.1"/>
    </source>
</evidence>
<dbReference type="InterPro" id="IPR018095">
    <property type="entry name" value="Thymidylate_kin_CS"/>
</dbReference>
<feature type="binding site" evidence="12">
    <location>
        <begin position="18"/>
        <end position="25"/>
    </location>
    <ligand>
        <name>ATP</name>
        <dbReference type="ChEBI" id="CHEBI:30616"/>
    </ligand>
</feature>
<dbReference type="PANTHER" id="PTHR10344">
    <property type="entry name" value="THYMIDYLATE KINASE"/>
    <property type="match status" value="1"/>
</dbReference>
<evidence type="ECO:0000256" key="3">
    <source>
        <dbReference type="ARBA" id="ARBA00017144"/>
    </source>
</evidence>
<dbReference type="CDD" id="cd01672">
    <property type="entry name" value="TMPK"/>
    <property type="match status" value="1"/>
</dbReference>
<evidence type="ECO:0000256" key="4">
    <source>
        <dbReference type="ARBA" id="ARBA00022679"/>
    </source>
</evidence>
<keyword evidence="7 12" id="KW-0418">Kinase</keyword>
<evidence type="ECO:0000313" key="15">
    <source>
        <dbReference type="Proteomes" id="UP000542776"/>
    </source>
</evidence>
<evidence type="ECO:0000256" key="10">
    <source>
        <dbReference type="ARBA" id="ARBA00048743"/>
    </source>
</evidence>
<dbReference type="InterPro" id="IPR039430">
    <property type="entry name" value="Thymidylate_kin-like_dom"/>
</dbReference>
<evidence type="ECO:0000256" key="1">
    <source>
        <dbReference type="ARBA" id="ARBA00009776"/>
    </source>
</evidence>
<comment type="function">
    <text evidence="11 12">Phosphorylation of dTMP to form dTDP in both de novo and salvage pathways of dTTP synthesis.</text>
</comment>
<dbReference type="InterPro" id="IPR027417">
    <property type="entry name" value="P-loop_NTPase"/>
</dbReference>
<dbReference type="Pfam" id="PF02223">
    <property type="entry name" value="Thymidylate_kin"/>
    <property type="match status" value="1"/>
</dbReference>
<dbReference type="Gene3D" id="3.40.50.300">
    <property type="entry name" value="P-loop containing nucleotide triphosphate hydrolases"/>
    <property type="match status" value="1"/>
</dbReference>
<dbReference type="PANTHER" id="PTHR10344:SF4">
    <property type="entry name" value="UMP-CMP KINASE 2, MITOCHONDRIAL"/>
    <property type="match status" value="1"/>
</dbReference>
<organism evidence="14 15">
    <name type="scientific">Aureimonas pseudogalii</name>
    <dbReference type="NCBI Taxonomy" id="1744844"/>
    <lineage>
        <taxon>Bacteria</taxon>
        <taxon>Pseudomonadati</taxon>
        <taxon>Pseudomonadota</taxon>
        <taxon>Alphaproteobacteria</taxon>
        <taxon>Hyphomicrobiales</taxon>
        <taxon>Aurantimonadaceae</taxon>
        <taxon>Aureimonas</taxon>
    </lineage>
</organism>
<reference evidence="14 15" key="1">
    <citation type="submission" date="2020-08" db="EMBL/GenBank/DDBJ databases">
        <title>Genomic Encyclopedia of Type Strains, Phase IV (KMG-IV): sequencing the most valuable type-strain genomes for metagenomic binning, comparative biology and taxonomic classification.</title>
        <authorList>
            <person name="Goeker M."/>
        </authorList>
    </citation>
    <scope>NUCLEOTIDE SEQUENCE [LARGE SCALE GENOMIC DNA]</scope>
    <source>
        <strain evidence="14 15">DSM 102238</strain>
    </source>
</reference>
<dbReference type="PROSITE" id="PS01331">
    <property type="entry name" value="THYMIDYLATE_KINASE"/>
    <property type="match status" value="1"/>
</dbReference>
<evidence type="ECO:0000256" key="5">
    <source>
        <dbReference type="ARBA" id="ARBA00022727"/>
    </source>
</evidence>
<comment type="similarity">
    <text evidence="1 12">Belongs to the thymidylate kinase family.</text>
</comment>
<dbReference type="GO" id="GO:0006227">
    <property type="term" value="P:dUDP biosynthetic process"/>
    <property type="evidence" value="ECO:0007669"/>
    <property type="project" value="TreeGrafter"/>
</dbReference>
<gene>
    <name evidence="12" type="primary">tmk</name>
    <name evidence="14" type="ORF">GGR04_004458</name>
</gene>
<dbReference type="RefSeq" id="WP_183202488.1">
    <property type="nucleotide sequence ID" value="NZ_JACIEK010000023.1"/>
</dbReference>
<feature type="domain" description="Thymidylate kinase-like" evidence="13">
    <location>
        <begin position="16"/>
        <end position="208"/>
    </location>
</feature>
<sequence length="227" mass="23816">MSSLSETAARGRFITFEGGEGSGKTTQIALLATRLREAGHEVVATREPGGTPGANALRHIILSGTVEALGNEMEAILFAAARLDHLQSLIQPALERGAVVLCDRFHDSTRAYQGSRPGADTDFLSVLETATLETGRPDLTFVLDIPAEAGLQRAAGRRGAGKADRFEKEDVALHEARRQAFLDIAADEPGRCAIVDARGDVGSVAAAIADALSARLPSLLLPAPVSP</sequence>
<evidence type="ECO:0000256" key="6">
    <source>
        <dbReference type="ARBA" id="ARBA00022741"/>
    </source>
</evidence>
<dbReference type="NCBIfam" id="TIGR00041">
    <property type="entry name" value="DTMP_kinase"/>
    <property type="match status" value="1"/>
</dbReference>
<keyword evidence="8 12" id="KW-0067">ATP-binding</keyword>
<evidence type="ECO:0000256" key="11">
    <source>
        <dbReference type="ARBA" id="ARBA00057735"/>
    </source>
</evidence>
<accession>A0A7W6H8I4</accession>
<evidence type="ECO:0000256" key="8">
    <source>
        <dbReference type="ARBA" id="ARBA00022840"/>
    </source>
</evidence>
<dbReference type="AlphaFoldDB" id="A0A7W6H8I4"/>
<dbReference type="GO" id="GO:0004798">
    <property type="term" value="F:dTMP kinase activity"/>
    <property type="evidence" value="ECO:0007669"/>
    <property type="project" value="UniProtKB-UniRule"/>
</dbReference>
<dbReference type="HAMAP" id="MF_00165">
    <property type="entry name" value="Thymidylate_kinase"/>
    <property type="match status" value="1"/>
</dbReference>
<proteinExistence type="inferred from homology"/>
<evidence type="ECO:0000256" key="12">
    <source>
        <dbReference type="HAMAP-Rule" id="MF_00165"/>
    </source>
</evidence>
<keyword evidence="5 12" id="KW-0545">Nucleotide biosynthesis</keyword>
<evidence type="ECO:0000256" key="7">
    <source>
        <dbReference type="ARBA" id="ARBA00022777"/>
    </source>
</evidence>
<dbReference type="GO" id="GO:0006233">
    <property type="term" value="P:dTDP biosynthetic process"/>
    <property type="evidence" value="ECO:0007669"/>
    <property type="project" value="InterPro"/>
</dbReference>
<dbReference type="EC" id="2.7.4.9" evidence="2 12"/>
<comment type="caution">
    <text evidence="14">The sequence shown here is derived from an EMBL/GenBank/DDBJ whole genome shotgun (WGS) entry which is preliminary data.</text>
</comment>
<keyword evidence="4 12" id="KW-0808">Transferase</keyword>
<dbReference type="InterPro" id="IPR018094">
    <property type="entry name" value="Thymidylate_kinase"/>
</dbReference>
<dbReference type="Proteomes" id="UP000542776">
    <property type="component" value="Unassembled WGS sequence"/>
</dbReference>
<keyword evidence="15" id="KW-1185">Reference proteome</keyword>
<dbReference type="FunFam" id="3.40.50.300:FF:000225">
    <property type="entry name" value="Thymidylate kinase"/>
    <property type="match status" value="1"/>
</dbReference>
<comment type="catalytic activity">
    <reaction evidence="10 12">
        <text>dTMP + ATP = dTDP + ADP</text>
        <dbReference type="Rhea" id="RHEA:13517"/>
        <dbReference type="ChEBI" id="CHEBI:30616"/>
        <dbReference type="ChEBI" id="CHEBI:58369"/>
        <dbReference type="ChEBI" id="CHEBI:63528"/>
        <dbReference type="ChEBI" id="CHEBI:456216"/>
        <dbReference type="EC" id="2.7.4.9"/>
    </reaction>
</comment>
<dbReference type="SUPFAM" id="SSF52540">
    <property type="entry name" value="P-loop containing nucleoside triphosphate hydrolases"/>
    <property type="match status" value="1"/>
</dbReference>
<dbReference type="GO" id="GO:0005829">
    <property type="term" value="C:cytosol"/>
    <property type="evidence" value="ECO:0007669"/>
    <property type="project" value="TreeGrafter"/>
</dbReference>
<evidence type="ECO:0000256" key="2">
    <source>
        <dbReference type="ARBA" id="ARBA00012980"/>
    </source>
</evidence>
<protein>
    <recommendedName>
        <fullName evidence="3 12">Thymidylate kinase</fullName>
        <ecNumber evidence="2 12">2.7.4.9</ecNumber>
    </recommendedName>
    <alternativeName>
        <fullName evidence="9 12">dTMP kinase</fullName>
    </alternativeName>
</protein>
<keyword evidence="6 12" id="KW-0547">Nucleotide-binding</keyword>
<evidence type="ECO:0000256" key="9">
    <source>
        <dbReference type="ARBA" id="ARBA00029962"/>
    </source>
</evidence>